<dbReference type="AlphaFoldDB" id="A0A377I2P7"/>
<name>A0A377I2P7_HAEPH</name>
<accession>A0A377I2P7</accession>
<evidence type="ECO:0000313" key="2">
    <source>
        <dbReference type="Proteomes" id="UP000254867"/>
    </source>
</evidence>
<dbReference type="EMBL" id="UGHH01000002">
    <property type="protein sequence ID" value="STO64783.1"/>
    <property type="molecule type" value="Genomic_DNA"/>
</dbReference>
<proteinExistence type="predicted"/>
<reference evidence="1 2" key="1">
    <citation type="submission" date="2018-06" db="EMBL/GenBank/DDBJ databases">
        <authorList>
            <consortium name="Pathogen Informatics"/>
            <person name="Doyle S."/>
        </authorList>
    </citation>
    <scope>NUCLEOTIDE SEQUENCE [LARGE SCALE GENOMIC DNA]</scope>
    <source>
        <strain evidence="1 2">NCTC10794</strain>
    </source>
</reference>
<organism evidence="1 2">
    <name type="scientific">Haemophilus parahaemolyticus</name>
    <dbReference type="NCBI Taxonomy" id="735"/>
    <lineage>
        <taxon>Bacteria</taxon>
        <taxon>Pseudomonadati</taxon>
        <taxon>Pseudomonadota</taxon>
        <taxon>Gammaproteobacteria</taxon>
        <taxon>Pasteurellales</taxon>
        <taxon>Pasteurellaceae</taxon>
        <taxon>Haemophilus</taxon>
    </lineage>
</organism>
<evidence type="ECO:0000313" key="1">
    <source>
        <dbReference type="EMBL" id="STO64783.1"/>
    </source>
</evidence>
<dbReference type="RefSeq" id="WP_119223084.1">
    <property type="nucleotide sequence ID" value="NZ_UGHH01000002.1"/>
</dbReference>
<dbReference type="Proteomes" id="UP000254867">
    <property type="component" value="Unassembled WGS sequence"/>
</dbReference>
<protein>
    <submittedName>
        <fullName evidence="1">Uncharacterized protein</fullName>
    </submittedName>
</protein>
<gene>
    <name evidence="1" type="ORF">NCTC10794_01860</name>
</gene>
<sequence>MMTDTRKSELEYQLNQMIVQLKEAQKSLFKGEFVHAAIFVGNVADQLPVMRMRLARG</sequence>